<dbReference type="Proteomes" id="UP001152759">
    <property type="component" value="Chromosome 3"/>
</dbReference>
<dbReference type="GO" id="GO:0015075">
    <property type="term" value="F:monoatomic ion transmembrane transporter activity"/>
    <property type="evidence" value="ECO:0007669"/>
    <property type="project" value="InterPro"/>
</dbReference>
<dbReference type="AlphaFoldDB" id="A0A9P0AB14"/>
<keyword evidence="8" id="KW-0472">Membrane</keyword>
<evidence type="ECO:0000256" key="2">
    <source>
        <dbReference type="ARBA" id="ARBA00005974"/>
    </source>
</evidence>
<comment type="subcellular location">
    <subcellularLocation>
        <location evidence="1">Mitochondrion membrane</location>
        <topology evidence="1">Multi-pass membrane protein</topology>
    </subcellularLocation>
</comment>
<evidence type="ECO:0000256" key="3">
    <source>
        <dbReference type="ARBA" id="ARBA00022448"/>
    </source>
</evidence>
<evidence type="ECO:0008006" key="11">
    <source>
        <dbReference type="Google" id="ProtNLM"/>
    </source>
</evidence>
<evidence type="ECO:0000256" key="1">
    <source>
        <dbReference type="ARBA" id="ARBA00004225"/>
    </source>
</evidence>
<organism evidence="9 10">
    <name type="scientific">Bemisia tabaci</name>
    <name type="common">Sweetpotato whitefly</name>
    <name type="synonym">Aleurodes tabaci</name>
    <dbReference type="NCBI Taxonomy" id="7038"/>
    <lineage>
        <taxon>Eukaryota</taxon>
        <taxon>Metazoa</taxon>
        <taxon>Ecdysozoa</taxon>
        <taxon>Arthropoda</taxon>
        <taxon>Hexapoda</taxon>
        <taxon>Insecta</taxon>
        <taxon>Pterygota</taxon>
        <taxon>Neoptera</taxon>
        <taxon>Paraneoptera</taxon>
        <taxon>Hemiptera</taxon>
        <taxon>Sternorrhyncha</taxon>
        <taxon>Aleyrodoidea</taxon>
        <taxon>Aleyrodidae</taxon>
        <taxon>Aleyrodinae</taxon>
        <taxon>Bemisia</taxon>
    </lineage>
</organism>
<keyword evidence="6" id="KW-1133">Transmembrane helix</keyword>
<evidence type="ECO:0000256" key="7">
    <source>
        <dbReference type="ARBA" id="ARBA00023128"/>
    </source>
</evidence>
<accession>A0A9P0AB14</accession>
<dbReference type="InterPro" id="IPR004686">
    <property type="entry name" value="Mtc"/>
</dbReference>
<evidence type="ECO:0000256" key="6">
    <source>
        <dbReference type="ARBA" id="ARBA00022989"/>
    </source>
</evidence>
<keyword evidence="7" id="KW-0496">Mitochondrion</keyword>
<evidence type="ECO:0000256" key="5">
    <source>
        <dbReference type="ARBA" id="ARBA00022970"/>
    </source>
</evidence>
<gene>
    <name evidence="9" type="ORF">BEMITA_LOCUS6739</name>
</gene>
<reference evidence="9" key="1">
    <citation type="submission" date="2021-12" db="EMBL/GenBank/DDBJ databases">
        <authorList>
            <person name="King R."/>
        </authorList>
    </citation>
    <scope>NUCLEOTIDE SEQUENCE</scope>
</reference>
<evidence type="ECO:0000313" key="9">
    <source>
        <dbReference type="EMBL" id="CAH0387768.1"/>
    </source>
</evidence>
<keyword evidence="3" id="KW-0813">Transport</keyword>
<name>A0A9P0AB14_BEMTA</name>
<dbReference type="PANTHER" id="PTHR11153">
    <property type="entry name" value="SIDEROFLEXIN"/>
    <property type="match status" value="1"/>
</dbReference>
<evidence type="ECO:0000313" key="10">
    <source>
        <dbReference type="Proteomes" id="UP001152759"/>
    </source>
</evidence>
<dbReference type="GO" id="GO:0005743">
    <property type="term" value="C:mitochondrial inner membrane"/>
    <property type="evidence" value="ECO:0007669"/>
    <property type="project" value="TreeGrafter"/>
</dbReference>
<comment type="similarity">
    <text evidence="2">Belongs to the sideroflexin family.</text>
</comment>
<proteinExistence type="inferred from homology"/>
<dbReference type="EMBL" id="OU963864">
    <property type="protein sequence ID" value="CAH0387768.1"/>
    <property type="molecule type" value="Genomic_DNA"/>
</dbReference>
<keyword evidence="5" id="KW-0029">Amino-acid transport</keyword>
<dbReference type="GO" id="GO:0140300">
    <property type="term" value="P:serine import into mitochondrion"/>
    <property type="evidence" value="ECO:0007669"/>
    <property type="project" value="TreeGrafter"/>
</dbReference>
<dbReference type="PANTHER" id="PTHR11153:SF8">
    <property type="entry name" value="SIDEROFLEXIN-1"/>
    <property type="match status" value="1"/>
</dbReference>
<sequence>MSSKELRPINIDEPRWDQNTYIGRAKFYFATVNPRNIFYSSKSLDEAKNVIDTYRKTRELPAGVSVEQLYRLKDIYDSAFHPETGQKITPIGRMSAQVPMNMLITGCMMTFYRTNPAVVFWQWVNQSFNAVVNYSNRSGAANVTQTQLGVAYACATTGAVVTALGTKSLIQGRSLLARFVPFFGVVAANCVNIPDHEISRIARRDLRVYREQYSFGEV</sequence>
<protein>
    <recommendedName>
        <fullName evidence="11">Sideroflexin</fullName>
    </recommendedName>
</protein>
<evidence type="ECO:0000256" key="8">
    <source>
        <dbReference type="ARBA" id="ARBA00023136"/>
    </source>
</evidence>
<keyword evidence="4" id="KW-0812">Transmembrane</keyword>
<dbReference type="Pfam" id="PF03820">
    <property type="entry name" value="SFXNs"/>
    <property type="match status" value="1"/>
</dbReference>
<evidence type="ECO:0000256" key="4">
    <source>
        <dbReference type="ARBA" id="ARBA00022692"/>
    </source>
</evidence>
<keyword evidence="10" id="KW-1185">Reference proteome</keyword>